<gene>
    <name evidence="1" type="ORF">LCGC14_0981210</name>
</gene>
<evidence type="ECO:0000313" key="1">
    <source>
        <dbReference type="EMBL" id="KKN15898.1"/>
    </source>
</evidence>
<comment type="caution">
    <text evidence="1">The sequence shown here is derived from an EMBL/GenBank/DDBJ whole genome shotgun (WGS) entry which is preliminary data.</text>
</comment>
<proteinExistence type="predicted"/>
<sequence length="429" mass="45155">MKVSTSGLKLDSPARPLLLSQISYQGITSADGNALGTTLQDALCSTAGLQPSYAGLTIKLLGSDAAGQVRTINIHTLATGIIAVVDPFTDFNGVVYQIPAGTPFVILSSIGGGGGAPVVAPSIGLWMFGVCDPAMAASTTDVVCPNLAGFPDDIFSTEFWMQVIHNDDAPGTAPEREWRRITDYVGATGAFVVDAFSANVEADDLVAIVHESIMSIEIMGFGTLDTSSTTVPADSTRAAAYAWENDDYFKGCSLVPTSGNCRLQPRPIRSYAAATGVFTLDEPFSQLPGTVDYIIVGGTYPVQRLIDIFNLVNAMLTLSETGGTLTTDGTEQTVWTNAAPAGVFEPEALQIDCTDLVLGITIIVRTFAQINPAGALIPEDELVIVGPCPPAQRLKLITFPPNRFGVEVSLEQIVGAVGVDFDWSVTPKV</sequence>
<protein>
    <submittedName>
        <fullName evidence="1">Uncharacterized protein</fullName>
    </submittedName>
</protein>
<dbReference type="AlphaFoldDB" id="A0A0F9RF96"/>
<reference evidence="1" key="1">
    <citation type="journal article" date="2015" name="Nature">
        <title>Complex archaea that bridge the gap between prokaryotes and eukaryotes.</title>
        <authorList>
            <person name="Spang A."/>
            <person name="Saw J.H."/>
            <person name="Jorgensen S.L."/>
            <person name="Zaremba-Niedzwiedzka K."/>
            <person name="Martijn J."/>
            <person name="Lind A.E."/>
            <person name="van Eijk R."/>
            <person name="Schleper C."/>
            <person name="Guy L."/>
            <person name="Ettema T.J."/>
        </authorList>
    </citation>
    <scope>NUCLEOTIDE SEQUENCE</scope>
</reference>
<name>A0A0F9RF96_9ZZZZ</name>
<dbReference type="EMBL" id="LAZR01003666">
    <property type="protein sequence ID" value="KKN15898.1"/>
    <property type="molecule type" value="Genomic_DNA"/>
</dbReference>
<organism evidence="1">
    <name type="scientific">marine sediment metagenome</name>
    <dbReference type="NCBI Taxonomy" id="412755"/>
    <lineage>
        <taxon>unclassified sequences</taxon>
        <taxon>metagenomes</taxon>
        <taxon>ecological metagenomes</taxon>
    </lineage>
</organism>
<accession>A0A0F9RF96</accession>